<dbReference type="Proteomes" id="UP000027222">
    <property type="component" value="Unassembled WGS sequence"/>
</dbReference>
<accession>A0A067T3K1</accession>
<organism evidence="2 3">
    <name type="scientific">Galerina marginata (strain CBS 339.88)</name>
    <dbReference type="NCBI Taxonomy" id="685588"/>
    <lineage>
        <taxon>Eukaryota</taxon>
        <taxon>Fungi</taxon>
        <taxon>Dikarya</taxon>
        <taxon>Basidiomycota</taxon>
        <taxon>Agaricomycotina</taxon>
        <taxon>Agaricomycetes</taxon>
        <taxon>Agaricomycetidae</taxon>
        <taxon>Agaricales</taxon>
        <taxon>Agaricineae</taxon>
        <taxon>Strophariaceae</taxon>
        <taxon>Galerina</taxon>
    </lineage>
</organism>
<feature type="transmembrane region" description="Helical" evidence="1">
    <location>
        <begin position="20"/>
        <end position="40"/>
    </location>
</feature>
<name>A0A067T3K1_GALM3</name>
<gene>
    <name evidence="2" type="ORF">GALMADRAFT_587555</name>
</gene>
<protein>
    <submittedName>
        <fullName evidence="2">Uncharacterized protein</fullName>
    </submittedName>
</protein>
<evidence type="ECO:0000313" key="2">
    <source>
        <dbReference type="EMBL" id="KDR74479.1"/>
    </source>
</evidence>
<proteinExistence type="predicted"/>
<reference evidence="3" key="1">
    <citation type="journal article" date="2014" name="Proc. Natl. Acad. Sci. U.S.A.">
        <title>Extensive sampling of basidiomycete genomes demonstrates inadequacy of the white-rot/brown-rot paradigm for wood decay fungi.</title>
        <authorList>
            <person name="Riley R."/>
            <person name="Salamov A.A."/>
            <person name="Brown D.W."/>
            <person name="Nagy L.G."/>
            <person name="Floudas D."/>
            <person name="Held B.W."/>
            <person name="Levasseur A."/>
            <person name="Lombard V."/>
            <person name="Morin E."/>
            <person name="Otillar R."/>
            <person name="Lindquist E.A."/>
            <person name="Sun H."/>
            <person name="LaButti K.M."/>
            <person name="Schmutz J."/>
            <person name="Jabbour D."/>
            <person name="Luo H."/>
            <person name="Baker S.E."/>
            <person name="Pisabarro A.G."/>
            <person name="Walton J.D."/>
            <person name="Blanchette R.A."/>
            <person name="Henrissat B."/>
            <person name="Martin F."/>
            <person name="Cullen D."/>
            <person name="Hibbett D.S."/>
            <person name="Grigoriev I.V."/>
        </authorList>
    </citation>
    <scope>NUCLEOTIDE SEQUENCE [LARGE SCALE GENOMIC DNA]</scope>
    <source>
        <strain evidence="3">CBS 339.88</strain>
    </source>
</reference>
<keyword evidence="1" id="KW-0472">Membrane</keyword>
<keyword evidence="1" id="KW-1133">Transmembrane helix</keyword>
<keyword evidence="3" id="KW-1185">Reference proteome</keyword>
<dbReference type="EMBL" id="KL142383">
    <property type="protein sequence ID" value="KDR74479.1"/>
    <property type="molecule type" value="Genomic_DNA"/>
</dbReference>
<keyword evidence="1" id="KW-0812">Transmembrane</keyword>
<evidence type="ECO:0000313" key="3">
    <source>
        <dbReference type="Proteomes" id="UP000027222"/>
    </source>
</evidence>
<sequence length="84" mass="9783">MLFFCSLPFPGGELTPLPTFLLVYFFLPSESFFFFLASFISSSFFSFHQSTNFSFGTSTWGGYLLFFNRIYLHHCFFSAAYCRV</sequence>
<evidence type="ECO:0000256" key="1">
    <source>
        <dbReference type="SAM" id="Phobius"/>
    </source>
</evidence>
<dbReference type="AlphaFoldDB" id="A0A067T3K1"/>
<dbReference type="HOGENOM" id="CLU_2527604_0_0_1"/>